<dbReference type="Proteomes" id="UP001054945">
    <property type="component" value="Unassembled WGS sequence"/>
</dbReference>
<dbReference type="EMBL" id="BPLR01003801">
    <property type="protein sequence ID" value="GIX88825.1"/>
    <property type="molecule type" value="Genomic_DNA"/>
</dbReference>
<dbReference type="AlphaFoldDB" id="A0AAV4NVB4"/>
<comment type="caution">
    <text evidence="1">The sequence shown here is derived from an EMBL/GenBank/DDBJ whole genome shotgun (WGS) entry which is preliminary data.</text>
</comment>
<evidence type="ECO:0000313" key="2">
    <source>
        <dbReference type="Proteomes" id="UP001054945"/>
    </source>
</evidence>
<name>A0AAV4NVB4_CAEEX</name>
<protein>
    <submittedName>
        <fullName evidence="1">Uncharacterized protein</fullName>
    </submittedName>
</protein>
<evidence type="ECO:0000313" key="1">
    <source>
        <dbReference type="EMBL" id="GIX88825.1"/>
    </source>
</evidence>
<gene>
    <name evidence="1" type="ORF">CEXT_172881</name>
</gene>
<accession>A0AAV4NVB4</accession>
<organism evidence="1 2">
    <name type="scientific">Caerostris extrusa</name>
    <name type="common">Bark spider</name>
    <name type="synonym">Caerostris bankana</name>
    <dbReference type="NCBI Taxonomy" id="172846"/>
    <lineage>
        <taxon>Eukaryota</taxon>
        <taxon>Metazoa</taxon>
        <taxon>Ecdysozoa</taxon>
        <taxon>Arthropoda</taxon>
        <taxon>Chelicerata</taxon>
        <taxon>Arachnida</taxon>
        <taxon>Araneae</taxon>
        <taxon>Araneomorphae</taxon>
        <taxon>Entelegynae</taxon>
        <taxon>Araneoidea</taxon>
        <taxon>Araneidae</taxon>
        <taxon>Caerostris</taxon>
    </lineage>
</organism>
<proteinExistence type="predicted"/>
<keyword evidence="2" id="KW-1185">Reference proteome</keyword>
<sequence>MDFDIGDFELEYVYDYYHPLSKSTIIRDNLKLPESLVTLNVEDENNKIEDLLLSLASLQWKQRIEFKRIVFLRKQLKADALVMLPRCCLNLIQRPMRELRTHVVYQKVIMSLRLWCTQRSTRTQLVRPLLNSDEGCI</sequence>
<reference evidence="1 2" key="1">
    <citation type="submission" date="2021-06" db="EMBL/GenBank/DDBJ databases">
        <title>Caerostris extrusa draft genome.</title>
        <authorList>
            <person name="Kono N."/>
            <person name="Arakawa K."/>
        </authorList>
    </citation>
    <scope>NUCLEOTIDE SEQUENCE [LARGE SCALE GENOMIC DNA]</scope>
</reference>